<keyword evidence="3" id="KW-1185">Reference proteome</keyword>
<dbReference type="Proteomes" id="UP000698242">
    <property type="component" value="Unassembled WGS sequence"/>
</dbReference>
<protein>
    <submittedName>
        <fullName evidence="2">Uncharacterized protein</fullName>
    </submittedName>
</protein>
<gene>
    <name evidence="2" type="ORF">PMES_01362</name>
</gene>
<dbReference type="EMBL" id="APKE01000014">
    <property type="protein sequence ID" value="KAF0676630.1"/>
    <property type="molecule type" value="Genomic_DNA"/>
</dbReference>
<evidence type="ECO:0000256" key="1">
    <source>
        <dbReference type="SAM" id="Phobius"/>
    </source>
</evidence>
<keyword evidence="1" id="KW-1133">Transmembrane helix</keyword>
<dbReference type="RefSeq" id="WP_268892413.1">
    <property type="nucleotide sequence ID" value="NZ_APKE01000014.1"/>
</dbReference>
<keyword evidence="1" id="KW-0812">Transmembrane</keyword>
<proteinExistence type="predicted"/>
<name>A0A921NW91_9RHOB</name>
<evidence type="ECO:0000313" key="2">
    <source>
        <dbReference type="EMBL" id="KAF0676630.1"/>
    </source>
</evidence>
<reference evidence="2" key="1">
    <citation type="submission" date="2013-03" db="EMBL/GenBank/DDBJ databases">
        <title>Genome Sequence of the Profundibacterium mesophilum strain KAUST100406-0324T from Red Sea, a novel genus in the family Rhodobacteraceae.</title>
        <authorList>
            <person name="Essack M."/>
            <person name="Alam I."/>
            <person name="Lafi F."/>
            <person name="Alawi W."/>
            <person name="Kamanu F."/>
            <person name="Al-Suwailem A."/>
            <person name="Lee O.O."/>
            <person name="Xu Y."/>
            <person name="Bajic V."/>
            <person name="Qian P.-Y."/>
            <person name="Archer J."/>
        </authorList>
    </citation>
    <scope>NUCLEOTIDE SEQUENCE</scope>
    <source>
        <strain evidence="2">KAUST100406-0324</strain>
    </source>
</reference>
<sequence length="43" mass="4538">MMLKLIDTVLLAEARNAALDRAVFGAGILSLSVAVFGTLTLYV</sequence>
<feature type="transmembrane region" description="Helical" evidence="1">
    <location>
        <begin position="21"/>
        <end position="42"/>
    </location>
</feature>
<evidence type="ECO:0000313" key="3">
    <source>
        <dbReference type="Proteomes" id="UP000698242"/>
    </source>
</evidence>
<accession>A0A921NW91</accession>
<organism evidence="2 3">
    <name type="scientific">Profundibacterium mesophilum KAUST100406-0324</name>
    <dbReference type="NCBI Taxonomy" id="1037889"/>
    <lineage>
        <taxon>Bacteria</taxon>
        <taxon>Pseudomonadati</taxon>
        <taxon>Pseudomonadota</taxon>
        <taxon>Alphaproteobacteria</taxon>
        <taxon>Rhodobacterales</taxon>
        <taxon>Roseobacteraceae</taxon>
        <taxon>Profundibacterium</taxon>
    </lineage>
</organism>
<keyword evidence="1" id="KW-0472">Membrane</keyword>
<comment type="caution">
    <text evidence="2">The sequence shown here is derived from an EMBL/GenBank/DDBJ whole genome shotgun (WGS) entry which is preliminary data.</text>
</comment>
<dbReference type="AlphaFoldDB" id="A0A921NW91"/>